<evidence type="ECO:0000256" key="7">
    <source>
        <dbReference type="SAM" id="MobiDB-lite"/>
    </source>
</evidence>
<feature type="coiled-coil region" evidence="6">
    <location>
        <begin position="309"/>
        <end position="357"/>
    </location>
</feature>
<proteinExistence type="predicted"/>
<keyword evidence="6" id="KW-0175">Coiled coil</keyword>
<keyword evidence="10" id="KW-1185">Reference proteome</keyword>
<dbReference type="PROSITE" id="PS50863">
    <property type="entry name" value="B3"/>
    <property type="match status" value="1"/>
</dbReference>
<protein>
    <recommendedName>
        <fullName evidence="8">TF-B3 domain-containing protein</fullName>
    </recommendedName>
</protein>
<dbReference type="SMART" id="SM01019">
    <property type="entry name" value="B3"/>
    <property type="match status" value="1"/>
</dbReference>
<organism evidence="9 10">
    <name type="scientific">Penstemon smallii</name>
    <dbReference type="NCBI Taxonomy" id="265156"/>
    <lineage>
        <taxon>Eukaryota</taxon>
        <taxon>Viridiplantae</taxon>
        <taxon>Streptophyta</taxon>
        <taxon>Embryophyta</taxon>
        <taxon>Tracheophyta</taxon>
        <taxon>Spermatophyta</taxon>
        <taxon>Magnoliopsida</taxon>
        <taxon>eudicotyledons</taxon>
        <taxon>Gunneridae</taxon>
        <taxon>Pentapetalae</taxon>
        <taxon>asterids</taxon>
        <taxon>lamiids</taxon>
        <taxon>Lamiales</taxon>
        <taxon>Plantaginaceae</taxon>
        <taxon>Cheloneae</taxon>
        <taxon>Penstemon</taxon>
    </lineage>
</organism>
<dbReference type="GO" id="GO:0003677">
    <property type="term" value="F:DNA binding"/>
    <property type="evidence" value="ECO:0007669"/>
    <property type="project" value="UniProtKB-KW"/>
</dbReference>
<keyword evidence="4" id="KW-0804">Transcription</keyword>
<keyword evidence="3" id="KW-0238">DNA-binding</keyword>
<evidence type="ECO:0000313" key="10">
    <source>
        <dbReference type="Proteomes" id="UP001634393"/>
    </source>
</evidence>
<evidence type="ECO:0000256" key="1">
    <source>
        <dbReference type="ARBA" id="ARBA00004123"/>
    </source>
</evidence>
<dbReference type="SUPFAM" id="SSF101936">
    <property type="entry name" value="DNA-binding pseudobarrel domain"/>
    <property type="match status" value="1"/>
</dbReference>
<evidence type="ECO:0000256" key="3">
    <source>
        <dbReference type="ARBA" id="ARBA00023125"/>
    </source>
</evidence>
<dbReference type="PANTHER" id="PTHR31391">
    <property type="entry name" value="B3 DOMAIN-CONTAINING PROTEIN OS11G0197600-RELATED"/>
    <property type="match status" value="1"/>
</dbReference>
<dbReference type="PANTHER" id="PTHR31391:SF101">
    <property type="entry name" value="B3 DOMAIN-CONTAINING PROTEIN OS01G0234100"/>
    <property type="match status" value="1"/>
</dbReference>
<dbReference type="Proteomes" id="UP001634393">
    <property type="component" value="Unassembled WGS sequence"/>
</dbReference>
<dbReference type="Pfam" id="PF02362">
    <property type="entry name" value="B3"/>
    <property type="match status" value="1"/>
</dbReference>
<evidence type="ECO:0000256" key="4">
    <source>
        <dbReference type="ARBA" id="ARBA00023163"/>
    </source>
</evidence>
<evidence type="ECO:0000256" key="2">
    <source>
        <dbReference type="ARBA" id="ARBA00023015"/>
    </source>
</evidence>
<keyword evidence="2" id="KW-0805">Transcription regulation</keyword>
<dbReference type="AlphaFoldDB" id="A0ABD3U4T8"/>
<dbReference type="Gene3D" id="2.40.330.10">
    <property type="entry name" value="DNA-binding pseudobarrel domain"/>
    <property type="match status" value="1"/>
</dbReference>
<dbReference type="EMBL" id="JBJXBP010000002">
    <property type="protein sequence ID" value="KAL3843608.1"/>
    <property type="molecule type" value="Genomic_DNA"/>
</dbReference>
<dbReference type="InterPro" id="IPR003340">
    <property type="entry name" value="B3_DNA-bd"/>
</dbReference>
<keyword evidence="5" id="KW-0539">Nucleus</keyword>
<evidence type="ECO:0000256" key="5">
    <source>
        <dbReference type="ARBA" id="ARBA00023242"/>
    </source>
</evidence>
<comment type="subcellular location">
    <subcellularLocation>
        <location evidence="1">Nucleus</location>
    </subcellularLocation>
</comment>
<feature type="region of interest" description="Disordered" evidence="7">
    <location>
        <begin position="163"/>
        <end position="182"/>
    </location>
</feature>
<feature type="domain" description="TF-B3" evidence="8">
    <location>
        <begin position="56"/>
        <end position="147"/>
    </location>
</feature>
<accession>A0ABD3U4T8</accession>
<name>A0ABD3U4T8_9LAMI</name>
<dbReference type="GO" id="GO:0005634">
    <property type="term" value="C:nucleus"/>
    <property type="evidence" value="ECO:0007669"/>
    <property type="project" value="UniProtKB-SubCell"/>
</dbReference>
<evidence type="ECO:0000313" key="9">
    <source>
        <dbReference type="EMBL" id="KAL3843608.1"/>
    </source>
</evidence>
<gene>
    <name evidence="9" type="ORF">ACJIZ3_001011</name>
</gene>
<comment type="caution">
    <text evidence="9">The sequence shown here is derived from an EMBL/GenBank/DDBJ whole genome shotgun (WGS) entry which is preliminary data.</text>
</comment>
<evidence type="ECO:0000256" key="6">
    <source>
        <dbReference type="SAM" id="Coils"/>
    </source>
</evidence>
<dbReference type="InterPro" id="IPR015300">
    <property type="entry name" value="DNA-bd_pseudobarrel_sf"/>
</dbReference>
<reference evidence="9 10" key="1">
    <citation type="submission" date="2024-12" db="EMBL/GenBank/DDBJ databases">
        <title>The unique morphological basis and parallel evolutionary history of personate flowers in Penstemon.</title>
        <authorList>
            <person name="Depatie T.H."/>
            <person name="Wessinger C.A."/>
        </authorList>
    </citation>
    <scope>NUCLEOTIDE SEQUENCE [LARGE SCALE GENOMIC DNA]</scope>
    <source>
        <strain evidence="9">WTNN_2</strain>
        <tissue evidence="9">Leaf</tissue>
    </source>
</reference>
<dbReference type="CDD" id="cd10017">
    <property type="entry name" value="B3_DNA"/>
    <property type="match status" value="1"/>
</dbReference>
<sequence>MKKKNTRSNEISISKKPKIHKSEAEQAGRYNDGSHTIWSSAMERAEEVSANLSPSFLKPVQRSNVAGRFCVYLPKQFCDVHLPNHDDTIVLMDEDEREYLVKYVLLRNKLDGGWRSFSNVNKLMEGDVLVFHLIARCKFKVYVVRPQEVHGLIGPPNSVDPIYTDGTGNKRDKHGHSVPGSIRSSRSAVDFEDVKCFEDFQISVDGLILDSEIPRHLREKYHVLCCSQEMFLHDHLIEGFNSMLVIGIISETTSIADAIRAANLSTSLKQLKIWDKTLEALEELGMWVKFLRVRLRKLVRLACKSNEIVDSKKRRIAQLDDDYVSLKKTVLKAKVSIKGLEAEVEDLEVKKEKLSFEFKKLACAPW</sequence>
<dbReference type="InterPro" id="IPR044837">
    <property type="entry name" value="REM16-like"/>
</dbReference>
<feature type="region of interest" description="Disordered" evidence="7">
    <location>
        <begin position="1"/>
        <end position="27"/>
    </location>
</feature>
<evidence type="ECO:0000259" key="8">
    <source>
        <dbReference type="PROSITE" id="PS50863"/>
    </source>
</evidence>